<keyword evidence="9" id="KW-1185">Reference proteome</keyword>
<reference evidence="8" key="1">
    <citation type="journal article" date="2014" name="Int. J. Syst. Evol. Microbiol.">
        <title>Complete genome sequence of Corynebacterium casei LMG S-19264T (=DSM 44701T), isolated from a smear-ripened cheese.</title>
        <authorList>
            <consortium name="US DOE Joint Genome Institute (JGI-PGF)"/>
            <person name="Walter F."/>
            <person name="Albersmeier A."/>
            <person name="Kalinowski J."/>
            <person name="Ruckert C."/>
        </authorList>
    </citation>
    <scope>NUCLEOTIDE SEQUENCE</scope>
    <source>
        <strain evidence="8">NBRC 108769</strain>
    </source>
</reference>
<sequence length="481" mass="54000">MKELRTQLLRLEHNATILEPNAEVRKKFMNHLEEYAGEFIENLDTDLSFRSDETKDPDRLKVNGQSKDLSEILHIFKEEVDLPGLNPASGGHLGYIPGGGIFATAMGDFIAAISNRYAGLYFGSPGAVRLENRVIDWMKDVCGYPSSALGNLTSGGSIANLIAITAARDHHEVEGAAVEKAVIYLSEQTHHCVHKAVRIAGLGKCHMRNIPLDANYNIRVDSLEEMINIDLKNGLKPFLVVASAGTTNIGNIDPLDKIADITEAHNLWFHVDAAYGGFFIMLDELKHKFKGMERSDSLVIDPHKGLFLAYGLGAVLIKNKAAMLKSHHYRASYLQDAVENDQEYSPADLSPELTKHFRGLRLWLPLQLYGVEVFQDALREKRGLCLYFLEGVRRMGFEIGPEPDLSVGIFRYNPINKDANEFNKILMKEIHKDGRVFLSSTIINEQIWIRVAVLSFRTHVSTVEKCFDMLEDCLERTKSLM</sequence>
<dbReference type="GO" id="GO:0030170">
    <property type="term" value="F:pyridoxal phosphate binding"/>
    <property type="evidence" value="ECO:0007669"/>
    <property type="project" value="InterPro"/>
</dbReference>
<dbReference type="GO" id="GO:0005737">
    <property type="term" value="C:cytoplasm"/>
    <property type="evidence" value="ECO:0007669"/>
    <property type="project" value="TreeGrafter"/>
</dbReference>
<dbReference type="Proteomes" id="UP001156666">
    <property type="component" value="Unassembled WGS sequence"/>
</dbReference>
<feature type="modified residue" description="N6-(pyridoxal phosphate)lysine" evidence="6">
    <location>
        <position position="304"/>
    </location>
</feature>
<evidence type="ECO:0000313" key="9">
    <source>
        <dbReference type="Proteomes" id="UP001156666"/>
    </source>
</evidence>
<evidence type="ECO:0000256" key="1">
    <source>
        <dbReference type="ARBA" id="ARBA00001933"/>
    </source>
</evidence>
<dbReference type="GO" id="GO:0019752">
    <property type="term" value="P:carboxylic acid metabolic process"/>
    <property type="evidence" value="ECO:0007669"/>
    <property type="project" value="InterPro"/>
</dbReference>
<keyword evidence="4 6" id="KW-0663">Pyridoxal phosphate</keyword>
<dbReference type="Gene3D" id="3.40.640.10">
    <property type="entry name" value="Type I PLP-dependent aspartate aminotransferase-like (Major domain)"/>
    <property type="match status" value="1"/>
</dbReference>
<comment type="similarity">
    <text evidence="2 7">Belongs to the group II decarboxylase family.</text>
</comment>
<dbReference type="InterPro" id="IPR015424">
    <property type="entry name" value="PyrdxlP-dep_Trfase"/>
</dbReference>
<dbReference type="InterPro" id="IPR015422">
    <property type="entry name" value="PyrdxlP-dep_Trfase_small"/>
</dbReference>
<name>A0AA37WDF0_9BACT</name>
<dbReference type="InterPro" id="IPR002129">
    <property type="entry name" value="PyrdxlP-dep_de-COase"/>
</dbReference>
<dbReference type="RefSeq" id="WP_235295489.1">
    <property type="nucleotide sequence ID" value="NZ_BSOH01000002.1"/>
</dbReference>
<comment type="cofactor">
    <cofactor evidence="1 6 7">
        <name>pyridoxal 5'-phosphate</name>
        <dbReference type="ChEBI" id="CHEBI:597326"/>
    </cofactor>
</comment>
<dbReference type="PANTHER" id="PTHR11999">
    <property type="entry name" value="GROUP II PYRIDOXAL-5-PHOSPHATE DECARBOXYLASE"/>
    <property type="match status" value="1"/>
</dbReference>
<dbReference type="PANTHER" id="PTHR11999:SF70">
    <property type="entry name" value="MIP05841P"/>
    <property type="match status" value="1"/>
</dbReference>
<protein>
    <submittedName>
        <fullName evidence="8">Pyridoxal-dependent decarboxylase</fullName>
    </submittedName>
</protein>
<dbReference type="AlphaFoldDB" id="A0AA37WDF0"/>
<gene>
    <name evidence="8" type="ORF">GCM10007940_05420</name>
</gene>
<evidence type="ECO:0000313" key="8">
    <source>
        <dbReference type="EMBL" id="GLR15927.1"/>
    </source>
</evidence>
<accession>A0AA37WDF0</accession>
<dbReference type="GO" id="GO:0016831">
    <property type="term" value="F:carboxy-lyase activity"/>
    <property type="evidence" value="ECO:0007669"/>
    <property type="project" value="UniProtKB-KW"/>
</dbReference>
<evidence type="ECO:0000256" key="6">
    <source>
        <dbReference type="PIRSR" id="PIRSR602129-50"/>
    </source>
</evidence>
<reference evidence="8" key="2">
    <citation type="submission" date="2023-01" db="EMBL/GenBank/DDBJ databases">
        <title>Draft genome sequence of Portibacter lacus strain NBRC 108769.</title>
        <authorList>
            <person name="Sun Q."/>
            <person name="Mori K."/>
        </authorList>
    </citation>
    <scope>NUCLEOTIDE SEQUENCE</scope>
    <source>
        <strain evidence="8">NBRC 108769</strain>
    </source>
</reference>
<evidence type="ECO:0000256" key="7">
    <source>
        <dbReference type="RuleBase" id="RU000382"/>
    </source>
</evidence>
<dbReference type="InterPro" id="IPR010977">
    <property type="entry name" value="Aromatic_deC"/>
</dbReference>
<comment type="caution">
    <text evidence="8">The sequence shown here is derived from an EMBL/GenBank/DDBJ whole genome shotgun (WGS) entry which is preliminary data.</text>
</comment>
<dbReference type="EMBL" id="BSOH01000002">
    <property type="protein sequence ID" value="GLR15927.1"/>
    <property type="molecule type" value="Genomic_DNA"/>
</dbReference>
<dbReference type="Pfam" id="PF00282">
    <property type="entry name" value="Pyridoxal_deC"/>
    <property type="match status" value="1"/>
</dbReference>
<evidence type="ECO:0000256" key="5">
    <source>
        <dbReference type="ARBA" id="ARBA00023239"/>
    </source>
</evidence>
<dbReference type="SUPFAM" id="SSF53383">
    <property type="entry name" value="PLP-dependent transferases"/>
    <property type="match status" value="1"/>
</dbReference>
<evidence type="ECO:0000256" key="2">
    <source>
        <dbReference type="ARBA" id="ARBA00009533"/>
    </source>
</evidence>
<proteinExistence type="inferred from homology"/>
<keyword evidence="5 7" id="KW-0456">Lyase</keyword>
<keyword evidence="3" id="KW-0210">Decarboxylase</keyword>
<dbReference type="InterPro" id="IPR015421">
    <property type="entry name" value="PyrdxlP-dep_Trfase_major"/>
</dbReference>
<dbReference type="Gene3D" id="3.90.1150.10">
    <property type="entry name" value="Aspartate Aminotransferase, domain 1"/>
    <property type="match status" value="1"/>
</dbReference>
<evidence type="ECO:0000256" key="4">
    <source>
        <dbReference type="ARBA" id="ARBA00022898"/>
    </source>
</evidence>
<evidence type="ECO:0000256" key="3">
    <source>
        <dbReference type="ARBA" id="ARBA00022793"/>
    </source>
</evidence>
<organism evidence="8 9">
    <name type="scientific">Portibacter lacus</name>
    <dbReference type="NCBI Taxonomy" id="1099794"/>
    <lineage>
        <taxon>Bacteria</taxon>
        <taxon>Pseudomonadati</taxon>
        <taxon>Bacteroidota</taxon>
        <taxon>Saprospiria</taxon>
        <taxon>Saprospirales</taxon>
        <taxon>Haliscomenobacteraceae</taxon>
        <taxon>Portibacter</taxon>
    </lineage>
</organism>